<feature type="region of interest" description="Disordered" evidence="1">
    <location>
        <begin position="40"/>
        <end position="87"/>
    </location>
</feature>
<dbReference type="EMBL" id="JAWDGP010004525">
    <property type="protein sequence ID" value="KAK3763682.1"/>
    <property type="molecule type" value="Genomic_DNA"/>
</dbReference>
<dbReference type="Proteomes" id="UP001283361">
    <property type="component" value="Unassembled WGS sequence"/>
</dbReference>
<evidence type="ECO:0000313" key="2">
    <source>
        <dbReference type="EMBL" id="KAK3763682.1"/>
    </source>
</evidence>
<dbReference type="AlphaFoldDB" id="A0AAE1DAU7"/>
<protein>
    <submittedName>
        <fullName evidence="2">Uncharacterized protein</fullName>
    </submittedName>
</protein>
<accession>A0AAE1DAU7</accession>
<keyword evidence="3" id="KW-1185">Reference proteome</keyword>
<feature type="region of interest" description="Disordered" evidence="1">
    <location>
        <begin position="1"/>
        <end position="25"/>
    </location>
</feature>
<evidence type="ECO:0000313" key="3">
    <source>
        <dbReference type="Proteomes" id="UP001283361"/>
    </source>
</evidence>
<comment type="caution">
    <text evidence="2">The sequence shown here is derived from an EMBL/GenBank/DDBJ whole genome shotgun (WGS) entry which is preliminary data.</text>
</comment>
<feature type="compositionally biased region" description="Basic and acidic residues" evidence="1">
    <location>
        <begin position="1"/>
        <end position="20"/>
    </location>
</feature>
<name>A0AAE1DAU7_9GAST</name>
<evidence type="ECO:0000256" key="1">
    <source>
        <dbReference type="SAM" id="MobiDB-lite"/>
    </source>
</evidence>
<gene>
    <name evidence="2" type="ORF">RRG08_051203</name>
</gene>
<reference evidence="2" key="1">
    <citation type="journal article" date="2023" name="G3 (Bethesda)">
        <title>A reference genome for the long-term kleptoplast-retaining sea slug Elysia crispata morphotype clarki.</title>
        <authorList>
            <person name="Eastman K.E."/>
            <person name="Pendleton A.L."/>
            <person name="Shaikh M.A."/>
            <person name="Suttiyut T."/>
            <person name="Ogas R."/>
            <person name="Tomko P."/>
            <person name="Gavelis G."/>
            <person name="Widhalm J.R."/>
            <person name="Wisecaver J.H."/>
        </authorList>
    </citation>
    <scope>NUCLEOTIDE SEQUENCE</scope>
    <source>
        <strain evidence="2">ECLA1</strain>
    </source>
</reference>
<proteinExistence type="predicted"/>
<sequence length="87" mass="9916">MAVFLSRDKCSAPNRNERSHPPWTKELSESNLGFLRVYSHGRRDSPENNGMRKHNQCGNRRRKRGLAKVHGLAGPKQSAKLINHTLN</sequence>
<feature type="compositionally biased region" description="Basic residues" evidence="1">
    <location>
        <begin position="51"/>
        <end position="67"/>
    </location>
</feature>
<organism evidence="2 3">
    <name type="scientific">Elysia crispata</name>
    <name type="common">lettuce slug</name>
    <dbReference type="NCBI Taxonomy" id="231223"/>
    <lineage>
        <taxon>Eukaryota</taxon>
        <taxon>Metazoa</taxon>
        <taxon>Spiralia</taxon>
        <taxon>Lophotrochozoa</taxon>
        <taxon>Mollusca</taxon>
        <taxon>Gastropoda</taxon>
        <taxon>Heterobranchia</taxon>
        <taxon>Euthyneura</taxon>
        <taxon>Panpulmonata</taxon>
        <taxon>Sacoglossa</taxon>
        <taxon>Placobranchoidea</taxon>
        <taxon>Plakobranchidae</taxon>
        <taxon>Elysia</taxon>
    </lineage>
</organism>